<sequence length="115" mass="12896">MTTTLSLLFPLPFSPVTISFPVPITVSSVVVLVDTVLAMCPAAIIALLFFVLELFWLLRLPPVFLRAAFWGVVSISMSPDSLKYAKSKQKETKELASTAWPWRHRSRNRMSDTAQ</sequence>
<name>A0AA39YNR5_9PEZI</name>
<dbReference type="AlphaFoldDB" id="A0AA39YNR5"/>
<organism evidence="2 3">
    <name type="scientific">Cercophora newfieldiana</name>
    <dbReference type="NCBI Taxonomy" id="92897"/>
    <lineage>
        <taxon>Eukaryota</taxon>
        <taxon>Fungi</taxon>
        <taxon>Dikarya</taxon>
        <taxon>Ascomycota</taxon>
        <taxon>Pezizomycotina</taxon>
        <taxon>Sordariomycetes</taxon>
        <taxon>Sordariomycetidae</taxon>
        <taxon>Sordariales</taxon>
        <taxon>Lasiosphaeriaceae</taxon>
        <taxon>Cercophora</taxon>
    </lineage>
</organism>
<dbReference type="Proteomes" id="UP001174936">
    <property type="component" value="Unassembled WGS sequence"/>
</dbReference>
<reference evidence="2" key="1">
    <citation type="submission" date="2023-06" db="EMBL/GenBank/DDBJ databases">
        <title>Genome-scale phylogeny and comparative genomics of the fungal order Sordariales.</title>
        <authorList>
            <consortium name="Lawrence Berkeley National Laboratory"/>
            <person name="Hensen N."/>
            <person name="Bonometti L."/>
            <person name="Westerberg I."/>
            <person name="Brannstrom I.O."/>
            <person name="Guillou S."/>
            <person name="Cros-Aarteil S."/>
            <person name="Calhoun S."/>
            <person name="Haridas S."/>
            <person name="Kuo A."/>
            <person name="Mondo S."/>
            <person name="Pangilinan J."/>
            <person name="Riley R."/>
            <person name="Labutti K."/>
            <person name="Andreopoulos B."/>
            <person name="Lipzen A."/>
            <person name="Chen C."/>
            <person name="Yanf M."/>
            <person name="Daum C."/>
            <person name="Ng V."/>
            <person name="Clum A."/>
            <person name="Steindorff A."/>
            <person name="Ohm R."/>
            <person name="Martin F."/>
            <person name="Silar P."/>
            <person name="Natvig D."/>
            <person name="Lalanne C."/>
            <person name="Gautier V."/>
            <person name="Ament-Velasquez S.L."/>
            <person name="Kruys A."/>
            <person name="Hutchinson M.I."/>
            <person name="Powell A.J."/>
            <person name="Barry K."/>
            <person name="Miller A.N."/>
            <person name="Grigoriev I.V."/>
            <person name="Debuchy R."/>
            <person name="Gladieux P."/>
            <person name="Thoren M.H."/>
            <person name="Johannesson H."/>
        </authorList>
    </citation>
    <scope>NUCLEOTIDE SEQUENCE</scope>
    <source>
        <strain evidence="2">SMH2532-1</strain>
    </source>
</reference>
<comment type="caution">
    <text evidence="2">The sequence shown here is derived from an EMBL/GenBank/DDBJ whole genome shotgun (WGS) entry which is preliminary data.</text>
</comment>
<feature type="transmembrane region" description="Helical" evidence="1">
    <location>
        <begin position="35"/>
        <end position="58"/>
    </location>
</feature>
<dbReference type="EMBL" id="JAULSV010000001">
    <property type="protein sequence ID" value="KAK0655854.1"/>
    <property type="molecule type" value="Genomic_DNA"/>
</dbReference>
<keyword evidence="1" id="KW-0812">Transmembrane</keyword>
<keyword evidence="3" id="KW-1185">Reference proteome</keyword>
<evidence type="ECO:0000256" key="1">
    <source>
        <dbReference type="SAM" id="Phobius"/>
    </source>
</evidence>
<evidence type="ECO:0000313" key="3">
    <source>
        <dbReference type="Proteomes" id="UP001174936"/>
    </source>
</evidence>
<keyword evidence="1" id="KW-1133">Transmembrane helix</keyword>
<keyword evidence="1" id="KW-0472">Membrane</keyword>
<accession>A0AA39YNR5</accession>
<evidence type="ECO:0000313" key="2">
    <source>
        <dbReference type="EMBL" id="KAK0655854.1"/>
    </source>
</evidence>
<proteinExistence type="predicted"/>
<protein>
    <submittedName>
        <fullName evidence="2">Uncharacterized protein</fullName>
    </submittedName>
</protein>
<gene>
    <name evidence="2" type="ORF">B0T16DRAFT_20766</name>
</gene>